<dbReference type="EMBL" id="FP236843">
    <property type="protein sequence ID" value="CAX59737.1"/>
    <property type="molecule type" value="Genomic_DNA"/>
</dbReference>
<dbReference type="AlphaFoldDB" id="D8MSD0"/>
<keyword evidence="13" id="KW-0325">Glycoprotein</keyword>
<evidence type="ECO:0000313" key="16">
    <source>
        <dbReference type="Proteomes" id="UP000008793"/>
    </source>
</evidence>
<dbReference type="InterPro" id="IPR003406">
    <property type="entry name" value="Glyco_trans_14"/>
</dbReference>
<evidence type="ECO:0000256" key="7">
    <source>
        <dbReference type="ARBA" id="ARBA00022824"/>
    </source>
</evidence>
<evidence type="ECO:0000256" key="2">
    <source>
        <dbReference type="ARBA" id="ARBA00004648"/>
    </source>
</evidence>
<evidence type="ECO:0000256" key="3">
    <source>
        <dbReference type="ARBA" id="ARBA00022676"/>
    </source>
</evidence>
<evidence type="ECO:0000256" key="5">
    <source>
        <dbReference type="ARBA" id="ARBA00022692"/>
    </source>
</evidence>
<dbReference type="eggNOG" id="COG0463">
    <property type="taxonomic scope" value="Bacteria"/>
</dbReference>
<evidence type="ECO:0000256" key="13">
    <source>
        <dbReference type="ARBA" id="ARBA00023180"/>
    </source>
</evidence>
<dbReference type="RefSeq" id="WP_013202224.1">
    <property type="nucleotide sequence ID" value="NC_014306.1"/>
</dbReference>
<evidence type="ECO:0000256" key="12">
    <source>
        <dbReference type="ARBA" id="ARBA00023157"/>
    </source>
</evidence>
<dbReference type="HOGENOM" id="CLU_032341_0_0_6"/>
<dbReference type="STRING" id="634500.EbC_22060"/>
<dbReference type="Proteomes" id="UP000008793">
    <property type="component" value="Chromosome"/>
</dbReference>
<keyword evidence="3" id="KW-0328">Glycosyltransferase</keyword>
<dbReference type="Pfam" id="PF02485">
    <property type="entry name" value="Branch"/>
    <property type="match status" value="1"/>
</dbReference>
<name>D8MSD0_ERWBE</name>
<evidence type="ECO:0000256" key="14">
    <source>
        <dbReference type="ARBA" id="ARBA00042865"/>
    </source>
</evidence>
<dbReference type="GeneID" id="90512218"/>
<dbReference type="GO" id="GO:0030158">
    <property type="term" value="F:protein xylosyltransferase activity"/>
    <property type="evidence" value="ECO:0007669"/>
    <property type="project" value="InterPro"/>
</dbReference>
<dbReference type="InterPro" id="IPR043538">
    <property type="entry name" value="XYLT"/>
</dbReference>
<organism evidence="16">
    <name type="scientific">Erwinia billingiae (strain Eb661)</name>
    <dbReference type="NCBI Taxonomy" id="634500"/>
    <lineage>
        <taxon>Bacteria</taxon>
        <taxon>Pseudomonadati</taxon>
        <taxon>Pseudomonadota</taxon>
        <taxon>Gammaproteobacteria</taxon>
        <taxon>Enterobacterales</taxon>
        <taxon>Erwiniaceae</taxon>
        <taxon>Erwinia</taxon>
    </lineage>
</organism>
<keyword evidence="8" id="KW-0735">Signal-anchor</keyword>
<accession>D8MSD0</accession>
<dbReference type="GO" id="GO:0015012">
    <property type="term" value="P:heparan sulfate proteoglycan biosynthetic process"/>
    <property type="evidence" value="ECO:0007669"/>
    <property type="project" value="TreeGrafter"/>
</dbReference>
<sequence>MIAYFILAHRYPHQFKRLFKSIYHADNHYLIHIDKGAEAETVDDITLFLKDYDNASILESKDAIWGGYSLVDAALRGIKKLVNMDVKWEYFINLSGQDFPLKSQAEILSFLNLHKGVEFIKVADQAKIRPETLHRIKDYVQEVGDKLEIDPLANRMFLKGVTPYIGNQWMILSRAFCAFITYSPELKKFEDFYRNTLIADEGFFQTVLMNTTFKSVIVSDDKREIDWVASDDIKLRPRDFVRKDSVVLLNSKNLFARKFDEQVDSAILGILEDSLTSLPVKERSAATAKFHLVN</sequence>
<keyword evidence="7" id="KW-0256">Endoplasmic reticulum</keyword>
<keyword evidence="16" id="KW-1185">Reference proteome</keyword>
<evidence type="ECO:0000256" key="10">
    <source>
        <dbReference type="ARBA" id="ARBA00023034"/>
    </source>
</evidence>
<keyword evidence="12" id="KW-1015">Disulfide bond</keyword>
<evidence type="ECO:0000256" key="6">
    <source>
        <dbReference type="ARBA" id="ARBA00022723"/>
    </source>
</evidence>
<dbReference type="GO" id="GO:0046872">
    <property type="term" value="F:metal ion binding"/>
    <property type="evidence" value="ECO:0007669"/>
    <property type="project" value="UniProtKB-KW"/>
</dbReference>
<keyword evidence="9" id="KW-1133">Transmembrane helix</keyword>
<dbReference type="CAZy" id="GT14">
    <property type="family name" value="Glycosyltransferase Family 14"/>
</dbReference>
<evidence type="ECO:0000256" key="8">
    <source>
        <dbReference type="ARBA" id="ARBA00022968"/>
    </source>
</evidence>
<dbReference type="KEGG" id="ebi:EbC_22060"/>
<evidence type="ECO:0000256" key="1">
    <source>
        <dbReference type="ARBA" id="ARBA00004323"/>
    </source>
</evidence>
<dbReference type="PANTHER" id="PTHR46025:SF3">
    <property type="entry name" value="XYLOSYLTRANSFERASE OXT"/>
    <property type="match status" value="1"/>
</dbReference>
<evidence type="ECO:0000256" key="4">
    <source>
        <dbReference type="ARBA" id="ARBA00022679"/>
    </source>
</evidence>
<protein>
    <recommendedName>
        <fullName evidence="14">Peptide O-xylosyltransferase</fullName>
    </recommendedName>
</protein>
<evidence type="ECO:0000313" key="15">
    <source>
        <dbReference type="EMBL" id="CAX59737.1"/>
    </source>
</evidence>
<keyword evidence="4 15" id="KW-0808">Transferase</keyword>
<keyword evidence="6" id="KW-0479">Metal-binding</keyword>
<keyword evidence="10" id="KW-0333">Golgi apparatus</keyword>
<proteinExistence type="predicted"/>
<reference evidence="15 16" key="1">
    <citation type="journal article" date="2010" name="BMC Genomics">
        <title>Genome comparison of the epiphytic bacteria Erwinia billingiae and E. tasmaniensis with the pear pathogen E. pyrifoliae.</title>
        <authorList>
            <person name="Kube M."/>
            <person name="Migdoll A.M."/>
            <person name="Gehring I."/>
            <person name="Heitmann K."/>
            <person name="Mayer Y."/>
            <person name="Kuhl H."/>
            <person name="Knaust F."/>
            <person name="Geider K."/>
            <person name="Reinhardt R."/>
        </authorList>
    </citation>
    <scope>NUCLEOTIDE SEQUENCE [LARGE SCALE GENOMIC DNA]</scope>
    <source>
        <strain evidence="15 16">Eb661</strain>
    </source>
</reference>
<keyword evidence="5" id="KW-0812">Transmembrane</keyword>
<dbReference type="PANTHER" id="PTHR46025">
    <property type="entry name" value="XYLOSYLTRANSFERASE OXT"/>
    <property type="match status" value="1"/>
</dbReference>
<dbReference type="GO" id="GO:0050650">
    <property type="term" value="P:chondroitin sulfate proteoglycan biosynthetic process"/>
    <property type="evidence" value="ECO:0007669"/>
    <property type="project" value="TreeGrafter"/>
</dbReference>
<gene>
    <name evidence="15" type="ordered locus">EbC_22060</name>
</gene>
<evidence type="ECO:0000256" key="9">
    <source>
        <dbReference type="ARBA" id="ARBA00022989"/>
    </source>
</evidence>
<evidence type="ECO:0000256" key="11">
    <source>
        <dbReference type="ARBA" id="ARBA00023136"/>
    </source>
</evidence>
<comment type="subcellular location">
    <subcellularLocation>
        <location evidence="2">Endoplasmic reticulum membrane</location>
        <topology evidence="2">Single-pass type II membrane protein</topology>
    </subcellularLocation>
    <subcellularLocation>
        <location evidence="1">Golgi apparatus membrane</location>
        <topology evidence="1">Single-pass type II membrane protein</topology>
    </subcellularLocation>
</comment>
<dbReference type="GO" id="GO:0016020">
    <property type="term" value="C:membrane"/>
    <property type="evidence" value="ECO:0007669"/>
    <property type="project" value="InterPro"/>
</dbReference>
<keyword evidence="11" id="KW-0472">Membrane</keyword>